<keyword evidence="3" id="KW-1185">Reference proteome</keyword>
<protein>
    <recommendedName>
        <fullName evidence="1">DALR anticodon binding domain-containing protein</fullName>
    </recommendedName>
</protein>
<dbReference type="KEGG" id="theu:HPC62_22690"/>
<reference evidence="2 3" key="1">
    <citation type="submission" date="2020-05" db="EMBL/GenBank/DDBJ databases">
        <title>Complete genome sequence of of a novel Thermoleptolyngbya strain isolated from hot springs of Ganzi, Sichuan China.</title>
        <authorList>
            <person name="Tang J."/>
            <person name="Daroch M."/>
            <person name="Li L."/>
            <person name="Waleron K."/>
            <person name="Waleron M."/>
            <person name="Waleron M."/>
        </authorList>
    </citation>
    <scope>NUCLEOTIDE SEQUENCE [LARGE SCALE GENOMIC DNA]</scope>
    <source>
        <strain evidence="2 3">PKUAC-SCTA183</strain>
    </source>
</reference>
<name>A0A6M8BCZ5_9CYAN</name>
<proteinExistence type="predicted"/>
<dbReference type="RefSeq" id="WP_172358636.1">
    <property type="nucleotide sequence ID" value="NZ_CP053661.1"/>
</dbReference>
<evidence type="ECO:0000313" key="3">
    <source>
        <dbReference type="Proteomes" id="UP000505210"/>
    </source>
</evidence>
<dbReference type="Gene3D" id="1.10.730.10">
    <property type="entry name" value="Isoleucyl-tRNA Synthetase, Domain 1"/>
    <property type="match status" value="1"/>
</dbReference>
<feature type="domain" description="DALR anticodon binding" evidence="1">
    <location>
        <begin position="192"/>
        <end position="330"/>
    </location>
</feature>
<dbReference type="SMART" id="SM00836">
    <property type="entry name" value="DALR_1"/>
    <property type="match status" value="1"/>
</dbReference>
<sequence>MQHELNQGQTGLAGMWSVRSRLETALATCWQAAIVHPALPNVPDLQSQIALRRVDAPMGVVYSSAIAPRLAANLGIPAEDLAIRLAQSWPASTADMADWADSPLRVVQKHLVQVHLGDRLLAAWLQQFTRPAECQPPKPFPEPEADLAIWNSAPLTHVQRSPGRFQDERLQDERPQAQFLQDKLPQDQCFEMQAAHARCCNLLALAERVGLVRFEVSGAIEGELAWPMSMPWLTAEGTLRTQAPAEQRLIGHLLDSVDALGSIQHGSAIALAQSLSRCVYDFDASCRIFGDVAVHQLELAQARLGLVRAAQQTLRWLLERPLQVAAPPSL</sequence>
<organism evidence="2 3">
    <name type="scientific">Thermoleptolyngbya sichuanensis A183</name>
    <dbReference type="NCBI Taxonomy" id="2737172"/>
    <lineage>
        <taxon>Bacteria</taxon>
        <taxon>Bacillati</taxon>
        <taxon>Cyanobacteriota</taxon>
        <taxon>Cyanophyceae</taxon>
        <taxon>Oculatellales</taxon>
        <taxon>Oculatellaceae</taxon>
        <taxon>Thermoleptolyngbya</taxon>
        <taxon>Thermoleptolyngbya sichuanensis</taxon>
    </lineage>
</organism>
<accession>A0A6M8BCZ5</accession>
<gene>
    <name evidence="2" type="ORF">HPC62_22690</name>
</gene>
<dbReference type="Proteomes" id="UP000505210">
    <property type="component" value="Chromosome"/>
</dbReference>
<evidence type="ECO:0000313" key="2">
    <source>
        <dbReference type="EMBL" id="QKD84618.1"/>
    </source>
</evidence>
<dbReference type="GO" id="GO:0006420">
    <property type="term" value="P:arginyl-tRNA aminoacylation"/>
    <property type="evidence" value="ECO:0007669"/>
    <property type="project" value="InterPro"/>
</dbReference>
<evidence type="ECO:0000259" key="1">
    <source>
        <dbReference type="SMART" id="SM00836"/>
    </source>
</evidence>
<dbReference type="AlphaFoldDB" id="A0A6M8BCZ5"/>
<dbReference type="GO" id="GO:0005524">
    <property type="term" value="F:ATP binding"/>
    <property type="evidence" value="ECO:0007669"/>
    <property type="project" value="InterPro"/>
</dbReference>
<dbReference type="InterPro" id="IPR008909">
    <property type="entry name" value="DALR_anticod-bd"/>
</dbReference>
<dbReference type="EMBL" id="CP053661">
    <property type="protein sequence ID" value="QKD84618.1"/>
    <property type="molecule type" value="Genomic_DNA"/>
</dbReference>
<dbReference type="GO" id="GO:0004814">
    <property type="term" value="F:arginine-tRNA ligase activity"/>
    <property type="evidence" value="ECO:0007669"/>
    <property type="project" value="InterPro"/>
</dbReference>